<organism evidence="13">
    <name type="scientific">Oryza sativa subsp. japonica</name>
    <name type="common">Rice</name>
    <dbReference type="NCBI Taxonomy" id="39947"/>
    <lineage>
        <taxon>Eukaryota</taxon>
        <taxon>Viridiplantae</taxon>
        <taxon>Streptophyta</taxon>
        <taxon>Embryophyta</taxon>
        <taxon>Tracheophyta</taxon>
        <taxon>Spermatophyta</taxon>
        <taxon>Magnoliopsida</taxon>
        <taxon>Liliopsida</taxon>
        <taxon>Poales</taxon>
        <taxon>Poaceae</taxon>
        <taxon>BOP clade</taxon>
        <taxon>Oryzoideae</taxon>
        <taxon>Oryzeae</taxon>
        <taxon>Oryzinae</taxon>
        <taxon>Oryza</taxon>
        <taxon>Oryza sativa</taxon>
    </lineage>
</organism>
<dbReference type="AlphaFoldDB" id="A3AM07"/>
<reference evidence="13" key="2">
    <citation type="submission" date="2008-12" db="EMBL/GenBank/DDBJ databases">
        <title>Improved gene annotation of the rice (Oryza sativa) genomes.</title>
        <authorList>
            <person name="Wang J."/>
            <person name="Li R."/>
            <person name="Fan W."/>
            <person name="Huang Q."/>
            <person name="Zhang J."/>
            <person name="Zhou Y."/>
            <person name="Hu Y."/>
            <person name="Zi S."/>
            <person name="Li J."/>
            <person name="Ni P."/>
            <person name="Zheng H."/>
            <person name="Zhang Y."/>
            <person name="Zhao M."/>
            <person name="Hao Q."/>
            <person name="McDermott J."/>
            <person name="Samudrala R."/>
            <person name="Kristiansen K."/>
            <person name="Wong G.K.-S."/>
        </authorList>
    </citation>
    <scope>NUCLEOTIDE SEQUENCE</scope>
</reference>
<dbReference type="PANTHER" id="PTHR31169:SF15">
    <property type="entry name" value="EXPRESSED PROTEIN"/>
    <property type="match status" value="1"/>
</dbReference>
<accession>A3AM07</accession>
<keyword evidence="10" id="KW-0175">Coiled coil</keyword>
<dbReference type="Proteomes" id="UP000007752">
    <property type="component" value="Chromosome 3"/>
</dbReference>
<feature type="region of interest" description="Disordered" evidence="11">
    <location>
        <begin position="88"/>
        <end position="109"/>
    </location>
</feature>
<dbReference type="EMBL" id="CM000140">
    <property type="protein sequence ID" value="EAZ28346.1"/>
    <property type="molecule type" value="Genomic_DNA"/>
</dbReference>
<evidence type="ECO:0000256" key="5">
    <source>
        <dbReference type="ARBA" id="ARBA00022553"/>
    </source>
</evidence>
<sequence>MGSLGGKSDYESVRDARISENLARMEMLGLRRCAGEFSAIASASASASAAASRRAGIGGTTPRRNPKPPRVLTPLRRSGRLVAIAAAAPAGSASGPRVPPGLTGRRRAQGAASERLVPFAAAFAEMLNLHGIWLPEMGTNSCALSLLGSLSKFAAEEAEEEEEEEEQEEKKAMVVIDKERVRILQERRCDSKGRGAVYDPVLGICCHFCRQKKLCGEEGCKRCGEGDLNQPCIGKTDCSSCHSSYGILCRACLKVRYGEDMDEVRKNKNWMCPHCIEEKGTKKFWICNSSICLKKRKLSPTGIAIYDAREQGYESVAHLLMDKLKCRAF</sequence>
<evidence type="ECO:0000259" key="12">
    <source>
        <dbReference type="Pfam" id="PF10497"/>
    </source>
</evidence>
<keyword evidence="7" id="KW-0805">Transcription regulation</keyword>
<keyword evidence="3" id="KW-0963">Cytoplasm</keyword>
<evidence type="ECO:0000256" key="8">
    <source>
        <dbReference type="ARBA" id="ARBA00023163"/>
    </source>
</evidence>
<evidence type="ECO:0000256" key="10">
    <source>
        <dbReference type="SAM" id="Coils"/>
    </source>
</evidence>
<evidence type="ECO:0000256" key="6">
    <source>
        <dbReference type="ARBA" id="ARBA00022843"/>
    </source>
</evidence>
<feature type="region of interest" description="Disordered" evidence="11">
    <location>
        <begin position="52"/>
        <end position="73"/>
    </location>
</feature>
<keyword evidence="4" id="KW-1017">Isopeptide bond</keyword>
<evidence type="ECO:0000313" key="13">
    <source>
        <dbReference type="EMBL" id="EAZ28346.1"/>
    </source>
</evidence>
<dbReference type="InterPro" id="IPR040221">
    <property type="entry name" value="CDCA7/CDA7L"/>
</dbReference>
<dbReference type="GO" id="GO:0005737">
    <property type="term" value="C:cytoplasm"/>
    <property type="evidence" value="ECO:0007669"/>
    <property type="project" value="UniProtKB-SubCell"/>
</dbReference>
<dbReference type="PANTHER" id="PTHR31169">
    <property type="entry name" value="OS05G0300700 PROTEIN"/>
    <property type="match status" value="1"/>
</dbReference>
<evidence type="ECO:0000256" key="7">
    <source>
        <dbReference type="ARBA" id="ARBA00023015"/>
    </source>
</evidence>
<comment type="subcellular location">
    <subcellularLocation>
        <location evidence="2">Cytoplasm</location>
    </subcellularLocation>
    <subcellularLocation>
        <location evidence="1">Nucleus</location>
    </subcellularLocation>
</comment>
<keyword evidence="9" id="KW-0539">Nucleus</keyword>
<dbReference type="Pfam" id="PF10497">
    <property type="entry name" value="zf-4CXXC_R1"/>
    <property type="match status" value="1"/>
</dbReference>
<keyword evidence="5" id="KW-0597">Phosphoprotein</keyword>
<protein>
    <recommendedName>
        <fullName evidence="12">Zinc-finger domain-containing protein</fullName>
    </recommendedName>
</protein>
<evidence type="ECO:0000256" key="9">
    <source>
        <dbReference type="ARBA" id="ARBA00023242"/>
    </source>
</evidence>
<gene>
    <name evidence="13" type="ORF">OsJ_12323</name>
</gene>
<keyword evidence="8" id="KW-0804">Transcription</keyword>
<dbReference type="GO" id="GO:0006355">
    <property type="term" value="P:regulation of DNA-templated transcription"/>
    <property type="evidence" value="ECO:0007669"/>
    <property type="project" value="InterPro"/>
</dbReference>
<dbReference type="InterPro" id="IPR018866">
    <property type="entry name" value="Znf-4CXXC_R1"/>
</dbReference>
<evidence type="ECO:0000256" key="1">
    <source>
        <dbReference type="ARBA" id="ARBA00004123"/>
    </source>
</evidence>
<proteinExistence type="predicted"/>
<feature type="coiled-coil region" evidence="10">
    <location>
        <begin position="150"/>
        <end position="178"/>
    </location>
</feature>
<evidence type="ECO:0000256" key="4">
    <source>
        <dbReference type="ARBA" id="ARBA00022499"/>
    </source>
</evidence>
<feature type="domain" description="Zinc-finger" evidence="12">
    <location>
        <begin position="198"/>
        <end position="320"/>
    </location>
</feature>
<keyword evidence="6" id="KW-0832">Ubl conjugation</keyword>
<reference evidence="13" key="1">
    <citation type="journal article" date="2005" name="PLoS Biol.">
        <title>The genomes of Oryza sativa: a history of duplications.</title>
        <authorList>
            <person name="Yu J."/>
            <person name="Wang J."/>
            <person name="Lin W."/>
            <person name="Li S."/>
            <person name="Li H."/>
            <person name="Zhou J."/>
            <person name="Ni P."/>
            <person name="Dong W."/>
            <person name="Hu S."/>
            <person name="Zeng C."/>
            <person name="Zhang J."/>
            <person name="Zhang Y."/>
            <person name="Li R."/>
            <person name="Xu Z."/>
            <person name="Li S."/>
            <person name="Li X."/>
            <person name="Zheng H."/>
            <person name="Cong L."/>
            <person name="Lin L."/>
            <person name="Yin J."/>
            <person name="Geng J."/>
            <person name="Li G."/>
            <person name="Shi J."/>
            <person name="Liu J."/>
            <person name="Lv H."/>
            <person name="Li J."/>
            <person name="Wang J."/>
            <person name="Deng Y."/>
            <person name="Ran L."/>
            <person name="Shi X."/>
            <person name="Wang X."/>
            <person name="Wu Q."/>
            <person name="Li C."/>
            <person name="Ren X."/>
            <person name="Wang J."/>
            <person name="Wang X."/>
            <person name="Li D."/>
            <person name="Liu D."/>
            <person name="Zhang X."/>
            <person name="Ji Z."/>
            <person name="Zhao W."/>
            <person name="Sun Y."/>
            <person name="Zhang Z."/>
            <person name="Bao J."/>
            <person name="Han Y."/>
            <person name="Dong L."/>
            <person name="Ji J."/>
            <person name="Chen P."/>
            <person name="Wu S."/>
            <person name="Liu J."/>
            <person name="Xiao Y."/>
            <person name="Bu D."/>
            <person name="Tan J."/>
            <person name="Yang L."/>
            <person name="Ye C."/>
            <person name="Zhang J."/>
            <person name="Xu J."/>
            <person name="Zhou Y."/>
            <person name="Yu Y."/>
            <person name="Zhang B."/>
            <person name="Zhuang S."/>
            <person name="Wei H."/>
            <person name="Liu B."/>
            <person name="Lei M."/>
            <person name="Yu H."/>
            <person name="Li Y."/>
            <person name="Xu H."/>
            <person name="Wei S."/>
            <person name="He X."/>
            <person name="Fang L."/>
            <person name="Zhang Z."/>
            <person name="Zhang Y."/>
            <person name="Huang X."/>
            <person name="Su Z."/>
            <person name="Tong W."/>
            <person name="Li J."/>
            <person name="Tong Z."/>
            <person name="Li S."/>
            <person name="Ye J."/>
            <person name="Wang L."/>
            <person name="Fang L."/>
            <person name="Lei T."/>
            <person name="Chen C."/>
            <person name="Chen H."/>
            <person name="Xu Z."/>
            <person name="Li H."/>
            <person name="Huang H."/>
            <person name="Zhang F."/>
            <person name="Xu H."/>
            <person name="Li N."/>
            <person name="Zhao C."/>
            <person name="Li S."/>
            <person name="Dong L."/>
            <person name="Huang Y."/>
            <person name="Li L."/>
            <person name="Xi Y."/>
            <person name="Qi Q."/>
            <person name="Li W."/>
            <person name="Zhang B."/>
            <person name="Hu W."/>
            <person name="Zhang Y."/>
            <person name="Tian X."/>
            <person name="Jiao Y."/>
            <person name="Liang X."/>
            <person name="Jin J."/>
            <person name="Gao L."/>
            <person name="Zheng W."/>
            <person name="Hao B."/>
            <person name="Liu S."/>
            <person name="Wang W."/>
            <person name="Yuan L."/>
            <person name="Cao M."/>
            <person name="McDermott J."/>
            <person name="Samudrala R."/>
            <person name="Wang J."/>
            <person name="Wong G.K."/>
            <person name="Yang H."/>
        </authorList>
    </citation>
    <scope>NUCLEOTIDE SEQUENCE [LARGE SCALE GENOMIC DNA]</scope>
</reference>
<evidence type="ECO:0000256" key="3">
    <source>
        <dbReference type="ARBA" id="ARBA00022490"/>
    </source>
</evidence>
<evidence type="ECO:0000256" key="11">
    <source>
        <dbReference type="SAM" id="MobiDB-lite"/>
    </source>
</evidence>
<name>A3AM07_ORYSJ</name>
<evidence type="ECO:0000256" key="2">
    <source>
        <dbReference type="ARBA" id="ARBA00004496"/>
    </source>
</evidence>
<dbReference type="GO" id="GO:0005634">
    <property type="term" value="C:nucleus"/>
    <property type="evidence" value="ECO:0007669"/>
    <property type="project" value="UniProtKB-SubCell"/>
</dbReference>